<dbReference type="Pfam" id="PF00050">
    <property type="entry name" value="Kazal_1"/>
    <property type="match status" value="1"/>
</dbReference>
<keyword evidence="3" id="KW-1015">Disulfide bond</keyword>
<keyword evidence="4" id="KW-0732">Signal</keyword>
<dbReference type="PANTHER" id="PTHR47729">
    <property type="entry name" value="SERINE PEPTIDASE INHIBITOR, KAZAL TYPE 2, TANDEM DUPLICATE 1-RELATED"/>
    <property type="match status" value="1"/>
</dbReference>
<dbReference type="GO" id="GO:0004867">
    <property type="term" value="F:serine-type endopeptidase inhibitor activity"/>
    <property type="evidence" value="ECO:0007669"/>
    <property type="project" value="UniProtKB-KW"/>
</dbReference>
<evidence type="ECO:0000256" key="1">
    <source>
        <dbReference type="ARBA" id="ARBA00022690"/>
    </source>
</evidence>
<keyword evidence="1" id="KW-0646">Protease inhibitor</keyword>
<reference evidence="6 7" key="1">
    <citation type="journal article" date="2021" name="Sci. Rep.">
        <title>Chromosome anchoring in Senegalese sole (Solea senegalensis) reveals sex-associated markers and genome rearrangements in flatfish.</title>
        <authorList>
            <person name="Guerrero-Cozar I."/>
            <person name="Gomez-Garrido J."/>
            <person name="Berbel C."/>
            <person name="Martinez-Blanch J.F."/>
            <person name="Alioto T."/>
            <person name="Claros M.G."/>
            <person name="Gagnaire P.A."/>
            <person name="Manchado M."/>
        </authorList>
    </citation>
    <scope>NUCLEOTIDE SEQUENCE [LARGE SCALE GENOMIC DNA]</scope>
    <source>
        <strain evidence="6">Sse05_10M</strain>
    </source>
</reference>
<dbReference type="EMBL" id="JAGKHQ010000018">
    <property type="protein sequence ID" value="KAG7485187.1"/>
    <property type="molecule type" value="Genomic_DNA"/>
</dbReference>
<dbReference type="PROSITE" id="PS00282">
    <property type="entry name" value="KAZAL_1"/>
    <property type="match status" value="1"/>
</dbReference>
<dbReference type="InterPro" id="IPR002350">
    <property type="entry name" value="Kazal_dom"/>
</dbReference>
<evidence type="ECO:0000256" key="2">
    <source>
        <dbReference type="ARBA" id="ARBA00022900"/>
    </source>
</evidence>
<gene>
    <name evidence="6" type="ORF">JOB18_004827</name>
</gene>
<organism evidence="6 7">
    <name type="scientific">Solea senegalensis</name>
    <name type="common">Senegalese sole</name>
    <dbReference type="NCBI Taxonomy" id="28829"/>
    <lineage>
        <taxon>Eukaryota</taxon>
        <taxon>Metazoa</taxon>
        <taxon>Chordata</taxon>
        <taxon>Craniata</taxon>
        <taxon>Vertebrata</taxon>
        <taxon>Euteleostomi</taxon>
        <taxon>Actinopterygii</taxon>
        <taxon>Neopterygii</taxon>
        <taxon>Teleostei</taxon>
        <taxon>Neoteleostei</taxon>
        <taxon>Acanthomorphata</taxon>
        <taxon>Carangaria</taxon>
        <taxon>Pleuronectiformes</taxon>
        <taxon>Pleuronectoidei</taxon>
        <taxon>Soleidae</taxon>
        <taxon>Solea</taxon>
    </lineage>
</organism>
<keyword evidence="7" id="KW-1185">Reference proteome</keyword>
<feature type="domain" description="Kazal-like" evidence="5">
    <location>
        <begin position="25"/>
        <end position="80"/>
    </location>
</feature>
<evidence type="ECO:0000256" key="4">
    <source>
        <dbReference type="SAM" id="SignalP"/>
    </source>
</evidence>
<evidence type="ECO:0000256" key="3">
    <source>
        <dbReference type="ARBA" id="ARBA00023157"/>
    </source>
</evidence>
<dbReference type="SMART" id="SM00280">
    <property type="entry name" value="KAZAL"/>
    <property type="match status" value="1"/>
</dbReference>
<dbReference type="PANTHER" id="PTHR47729:SF1">
    <property type="entry name" value="OVOMUCOID-LIKE-RELATED"/>
    <property type="match status" value="1"/>
</dbReference>
<evidence type="ECO:0000259" key="5">
    <source>
        <dbReference type="PROSITE" id="PS51465"/>
    </source>
</evidence>
<dbReference type="InterPro" id="IPR051597">
    <property type="entry name" value="Bifunctional_prot_inhibitor"/>
</dbReference>
<dbReference type="AlphaFoldDB" id="A0AAV6Q715"/>
<name>A0AAV6Q715_SOLSE</name>
<proteinExistence type="predicted"/>
<keyword evidence="2" id="KW-0722">Serine protease inhibitor</keyword>
<evidence type="ECO:0000313" key="7">
    <source>
        <dbReference type="Proteomes" id="UP000693946"/>
    </source>
</evidence>
<protein>
    <submittedName>
        <fullName evidence="6">Pancreatic secretory proteinase inhibitor</fullName>
    </submittedName>
</protein>
<sequence>MTGRVVFLGLLLICLTADAVNMSGVTRKPSCPNMVETMACPMNYAPVCGSDGVTYPNECSLCVQRELTKMDILITKDETC</sequence>
<dbReference type="Proteomes" id="UP000693946">
    <property type="component" value="Linkage Group LG6"/>
</dbReference>
<accession>A0AAV6Q715</accession>
<comment type="caution">
    <text evidence="6">The sequence shown here is derived from an EMBL/GenBank/DDBJ whole genome shotgun (WGS) entry which is preliminary data.</text>
</comment>
<feature type="signal peptide" evidence="4">
    <location>
        <begin position="1"/>
        <end position="19"/>
    </location>
</feature>
<feature type="chain" id="PRO_5043775739" evidence="4">
    <location>
        <begin position="20"/>
        <end position="80"/>
    </location>
</feature>
<evidence type="ECO:0000313" key="6">
    <source>
        <dbReference type="EMBL" id="KAG7485187.1"/>
    </source>
</evidence>
<dbReference type="PROSITE" id="PS51465">
    <property type="entry name" value="KAZAL_2"/>
    <property type="match status" value="1"/>
</dbReference>